<sequence>MPNSPLIAIIDDDASVRKGLASLLRVEGFDVQTFGSANEFLGEPSGAVPDCVLTDIQMPGMSGLDLQKRLRIASPGLPVIVMTALPDRSLRDRAMSAGAASYFEKPFDENELVRVIREFVGKGEC</sequence>
<dbReference type="EMBL" id="CP040818">
    <property type="protein sequence ID" value="QDL91095.1"/>
    <property type="molecule type" value="Genomic_DNA"/>
</dbReference>
<evidence type="ECO:0000259" key="3">
    <source>
        <dbReference type="PROSITE" id="PS50110"/>
    </source>
</evidence>
<dbReference type="Pfam" id="PF00072">
    <property type="entry name" value="Response_reg"/>
    <property type="match status" value="1"/>
</dbReference>
<dbReference type="AlphaFoldDB" id="A0A5B8FRV0"/>
<dbReference type="PROSITE" id="PS50110">
    <property type="entry name" value="RESPONSE_REGULATORY"/>
    <property type="match status" value="1"/>
</dbReference>
<feature type="domain" description="Response regulatory" evidence="3">
    <location>
        <begin position="6"/>
        <end position="120"/>
    </location>
</feature>
<dbReference type="GO" id="GO:0000160">
    <property type="term" value="P:phosphorelay signal transduction system"/>
    <property type="evidence" value="ECO:0007669"/>
    <property type="project" value="InterPro"/>
</dbReference>
<dbReference type="InterPro" id="IPR050595">
    <property type="entry name" value="Bact_response_regulator"/>
</dbReference>
<keyword evidence="1 2" id="KW-0597">Phosphoprotein</keyword>
<dbReference type="Proteomes" id="UP000305888">
    <property type="component" value="Chromosome"/>
</dbReference>
<proteinExistence type="predicted"/>
<organism evidence="4 5">
    <name type="scientific">Paroceanicella profunda</name>
    <dbReference type="NCBI Taxonomy" id="2579971"/>
    <lineage>
        <taxon>Bacteria</taxon>
        <taxon>Pseudomonadati</taxon>
        <taxon>Pseudomonadota</taxon>
        <taxon>Alphaproteobacteria</taxon>
        <taxon>Rhodobacterales</taxon>
        <taxon>Paracoccaceae</taxon>
        <taxon>Paroceanicella</taxon>
    </lineage>
</organism>
<evidence type="ECO:0000256" key="1">
    <source>
        <dbReference type="ARBA" id="ARBA00022553"/>
    </source>
</evidence>
<dbReference type="InterPro" id="IPR001789">
    <property type="entry name" value="Sig_transdc_resp-reg_receiver"/>
</dbReference>
<accession>A0A5B8FRV0</accession>
<protein>
    <submittedName>
        <fullName evidence="4">Response regulator</fullName>
    </submittedName>
</protein>
<dbReference type="InterPro" id="IPR011006">
    <property type="entry name" value="CheY-like_superfamily"/>
</dbReference>
<evidence type="ECO:0000313" key="5">
    <source>
        <dbReference type="Proteomes" id="UP000305888"/>
    </source>
</evidence>
<gene>
    <name evidence="4" type="ORF">FDP22_04420</name>
</gene>
<dbReference type="OrthoDB" id="9814495at2"/>
<reference evidence="4 5" key="1">
    <citation type="submission" date="2019-06" db="EMBL/GenBank/DDBJ databases">
        <title>Genome sequence of Rhodobacteraceae bacterium D4M1.</title>
        <authorList>
            <person name="Cao J."/>
        </authorList>
    </citation>
    <scope>NUCLEOTIDE SEQUENCE [LARGE SCALE GENOMIC DNA]</scope>
    <source>
        <strain evidence="4 5">D4M1</strain>
    </source>
</reference>
<dbReference type="SMART" id="SM00448">
    <property type="entry name" value="REC"/>
    <property type="match status" value="1"/>
</dbReference>
<evidence type="ECO:0000256" key="2">
    <source>
        <dbReference type="PROSITE-ProRule" id="PRU00169"/>
    </source>
</evidence>
<dbReference type="SUPFAM" id="SSF52172">
    <property type="entry name" value="CheY-like"/>
    <property type="match status" value="1"/>
</dbReference>
<name>A0A5B8FRV0_9RHOB</name>
<keyword evidence="5" id="KW-1185">Reference proteome</keyword>
<dbReference type="RefSeq" id="WP_138579352.1">
    <property type="nucleotide sequence ID" value="NZ_CP040818.1"/>
</dbReference>
<dbReference type="Gene3D" id="3.40.50.2300">
    <property type="match status" value="1"/>
</dbReference>
<dbReference type="PANTHER" id="PTHR44591">
    <property type="entry name" value="STRESS RESPONSE REGULATOR PROTEIN 1"/>
    <property type="match status" value="1"/>
</dbReference>
<dbReference type="KEGG" id="ppru:FDP22_04420"/>
<dbReference type="PANTHER" id="PTHR44591:SF25">
    <property type="entry name" value="CHEMOTAXIS TWO-COMPONENT RESPONSE REGULATOR"/>
    <property type="match status" value="1"/>
</dbReference>
<feature type="modified residue" description="4-aspartylphosphate" evidence="2">
    <location>
        <position position="55"/>
    </location>
</feature>
<evidence type="ECO:0000313" key="4">
    <source>
        <dbReference type="EMBL" id="QDL91095.1"/>
    </source>
</evidence>